<dbReference type="Gene3D" id="3.40.50.960">
    <property type="entry name" value="Lumazine/riboflavin synthase"/>
    <property type="match status" value="1"/>
</dbReference>
<comment type="similarity">
    <text evidence="2 7">Belongs to the DMRL synthase family.</text>
</comment>
<keyword evidence="5 7" id="KW-0808">Transferase</keyword>
<sequence length="158" mass="16754">MPKEFSAKLDARGLRVCIVASRYGRLVTDQLVAGAAQCLAQHGCADEDIRVFWVPGSFELPLVAKHKAAGGDYDLILALGSIVRGETSHADQVAREVSRGIAQVGWESGVPAIFGVITAETMEQALERSGVKGGGRGWEAAQAGIEMVHLLRAEDGRA</sequence>
<feature type="binding site" evidence="7">
    <location>
        <begin position="81"/>
        <end position="83"/>
    </location>
    <ligand>
        <name>5-amino-6-(D-ribitylamino)uracil</name>
        <dbReference type="ChEBI" id="CHEBI:15934"/>
    </ligand>
</feature>
<dbReference type="InterPro" id="IPR002180">
    <property type="entry name" value="LS/RS"/>
</dbReference>
<feature type="binding site" evidence="7">
    <location>
        <position position="114"/>
    </location>
    <ligand>
        <name>5-amino-6-(D-ribitylamino)uracil</name>
        <dbReference type="ChEBI" id="CHEBI:15934"/>
    </ligand>
</feature>
<dbReference type="NCBIfam" id="TIGR00114">
    <property type="entry name" value="lumazine-synth"/>
    <property type="match status" value="1"/>
</dbReference>
<feature type="binding site" evidence="7">
    <location>
        <position position="23"/>
    </location>
    <ligand>
        <name>5-amino-6-(D-ribitylamino)uracil</name>
        <dbReference type="ChEBI" id="CHEBI:15934"/>
    </ligand>
</feature>
<reference evidence="8" key="1">
    <citation type="submission" date="2019-03" db="EMBL/GenBank/DDBJ databases">
        <title>Lake Tanganyika Metagenome-Assembled Genomes (MAGs).</title>
        <authorList>
            <person name="Tran P."/>
        </authorList>
    </citation>
    <scope>NUCLEOTIDE SEQUENCE</scope>
    <source>
        <strain evidence="8">M_DeepCast_400m_m2_100</strain>
    </source>
</reference>
<comment type="caution">
    <text evidence="8">The sequence shown here is derived from an EMBL/GenBank/DDBJ whole genome shotgun (WGS) entry which is preliminary data.</text>
</comment>
<feature type="binding site" evidence="7">
    <location>
        <begin position="57"/>
        <end position="59"/>
    </location>
    <ligand>
        <name>5-amino-6-(D-ribitylamino)uracil</name>
        <dbReference type="ChEBI" id="CHEBI:15934"/>
    </ligand>
</feature>
<dbReference type="SUPFAM" id="SSF52121">
    <property type="entry name" value="Lumazine synthase"/>
    <property type="match status" value="1"/>
</dbReference>
<dbReference type="GO" id="GO:0005829">
    <property type="term" value="C:cytosol"/>
    <property type="evidence" value="ECO:0007669"/>
    <property type="project" value="TreeGrafter"/>
</dbReference>
<dbReference type="EMBL" id="VGIY01000019">
    <property type="protein sequence ID" value="MBM3316519.1"/>
    <property type="molecule type" value="Genomic_DNA"/>
</dbReference>
<dbReference type="GO" id="GO:0009231">
    <property type="term" value="P:riboflavin biosynthetic process"/>
    <property type="evidence" value="ECO:0007669"/>
    <property type="project" value="UniProtKB-UniRule"/>
</dbReference>
<dbReference type="EC" id="2.5.1.78" evidence="3 7"/>
<comment type="pathway">
    <text evidence="1 7">Cofactor biosynthesis; riboflavin biosynthesis; riboflavin from 2-hydroxy-3-oxobutyl phosphate and 5-amino-6-(D-ribitylamino)uracil: step 1/2.</text>
</comment>
<proteinExistence type="inferred from homology"/>
<keyword evidence="4 7" id="KW-0686">Riboflavin biosynthesis</keyword>
<evidence type="ECO:0000256" key="2">
    <source>
        <dbReference type="ARBA" id="ARBA00007424"/>
    </source>
</evidence>
<dbReference type="CDD" id="cd09209">
    <property type="entry name" value="Lumazine_synthase-I"/>
    <property type="match status" value="1"/>
</dbReference>
<comment type="function">
    <text evidence="7">Catalyzes the formation of 6,7-dimethyl-8-ribityllumazine by condensation of 5-amino-6-(D-ribitylamino)uracil with 3,4-dihydroxy-2-butanone 4-phosphate. This is the penultimate step in the biosynthesis of riboflavin.</text>
</comment>
<accession>A0A937X8N1</accession>
<protein>
    <recommendedName>
        <fullName evidence="3 7">6,7-dimethyl-8-ribityllumazine synthase</fullName>
        <shortName evidence="7">DMRL synthase</shortName>
        <shortName evidence="7">LS</shortName>
        <shortName evidence="7">Lumazine synthase</shortName>
        <ecNumber evidence="3 7">2.5.1.78</ecNumber>
    </recommendedName>
</protein>
<dbReference type="Proteomes" id="UP000748308">
    <property type="component" value="Unassembled WGS sequence"/>
</dbReference>
<evidence type="ECO:0000313" key="9">
    <source>
        <dbReference type="Proteomes" id="UP000748308"/>
    </source>
</evidence>
<dbReference type="GO" id="GO:0009349">
    <property type="term" value="C:riboflavin synthase complex"/>
    <property type="evidence" value="ECO:0007669"/>
    <property type="project" value="UniProtKB-UniRule"/>
</dbReference>
<feature type="binding site" evidence="7">
    <location>
        <begin position="86"/>
        <end position="87"/>
    </location>
    <ligand>
        <name>(2S)-2-hydroxy-3-oxobutyl phosphate</name>
        <dbReference type="ChEBI" id="CHEBI:58830"/>
    </ligand>
</feature>
<dbReference type="PANTHER" id="PTHR21058">
    <property type="entry name" value="6,7-DIMETHYL-8-RIBITYLLUMAZINE SYNTHASE DMRL SYNTHASE LUMAZINE SYNTHASE"/>
    <property type="match status" value="1"/>
</dbReference>
<dbReference type="InterPro" id="IPR036467">
    <property type="entry name" value="LS/RS_sf"/>
</dbReference>
<dbReference type="Pfam" id="PF00885">
    <property type="entry name" value="DMRL_synthase"/>
    <property type="match status" value="1"/>
</dbReference>
<dbReference type="GO" id="GO:0000906">
    <property type="term" value="F:6,7-dimethyl-8-ribityllumazine synthase activity"/>
    <property type="evidence" value="ECO:0007669"/>
    <property type="project" value="UniProtKB-UniRule"/>
</dbReference>
<feature type="active site" description="Proton donor" evidence="7">
    <location>
        <position position="89"/>
    </location>
</feature>
<evidence type="ECO:0000256" key="5">
    <source>
        <dbReference type="ARBA" id="ARBA00022679"/>
    </source>
</evidence>
<dbReference type="PANTHER" id="PTHR21058:SF0">
    <property type="entry name" value="6,7-DIMETHYL-8-RIBITYLLUMAZINE SYNTHASE"/>
    <property type="match status" value="1"/>
</dbReference>
<evidence type="ECO:0000256" key="1">
    <source>
        <dbReference type="ARBA" id="ARBA00004917"/>
    </source>
</evidence>
<dbReference type="HAMAP" id="MF_00178">
    <property type="entry name" value="Lumazine_synth"/>
    <property type="match status" value="1"/>
</dbReference>
<organism evidence="8 9">
    <name type="scientific">Eiseniibacteriota bacterium</name>
    <dbReference type="NCBI Taxonomy" id="2212470"/>
    <lineage>
        <taxon>Bacteria</taxon>
        <taxon>Candidatus Eiseniibacteriota</taxon>
    </lineage>
</organism>
<evidence type="ECO:0000256" key="7">
    <source>
        <dbReference type="HAMAP-Rule" id="MF_00178"/>
    </source>
</evidence>
<evidence type="ECO:0000256" key="3">
    <source>
        <dbReference type="ARBA" id="ARBA00012664"/>
    </source>
</evidence>
<name>A0A937X8N1_UNCEI</name>
<evidence type="ECO:0000256" key="4">
    <source>
        <dbReference type="ARBA" id="ARBA00022619"/>
    </source>
</evidence>
<evidence type="ECO:0000256" key="6">
    <source>
        <dbReference type="ARBA" id="ARBA00048785"/>
    </source>
</evidence>
<evidence type="ECO:0000313" key="8">
    <source>
        <dbReference type="EMBL" id="MBM3316519.1"/>
    </source>
</evidence>
<comment type="catalytic activity">
    <reaction evidence="6 7">
        <text>(2S)-2-hydroxy-3-oxobutyl phosphate + 5-amino-6-(D-ribitylamino)uracil = 6,7-dimethyl-8-(1-D-ribityl)lumazine + phosphate + 2 H2O + H(+)</text>
        <dbReference type="Rhea" id="RHEA:26152"/>
        <dbReference type="ChEBI" id="CHEBI:15377"/>
        <dbReference type="ChEBI" id="CHEBI:15378"/>
        <dbReference type="ChEBI" id="CHEBI:15934"/>
        <dbReference type="ChEBI" id="CHEBI:43474"/>
        <dbReference type="ChEBI" id="CHEBI:58201"/>
        <dbReference type="ChEBI" id="CHEBI:58830"/>
        <dbReference type="EC" id="2.5.1.78"/>
    </reaction>
</comment>
<dbReference type="AlphaFoldDB" id="A0A937X8N1"/>
<gene>
    <name evidence="7" type="primary">ribH</name>
    <name evidence="8" type="ORF">FJY75_01575</name>
</gene>
<feature type="binding site" evidence="7">
    <location>
        <position position="128"/>
    </location>
    <ligand>
        <name>(2S)-2-hydroxy-3-oxobutyl phosphate</name>
        <dbReference type="ChEBI" id="CHEBI:58830"/>
    </ligand>
</feature>
<dbReference type="InterPro" id="IPR034964">
    <property type="entry name" value="LS"/>
</dbReference>